<feature type="compositionally biased region" description="Acidic residues" evidence="10">
    <location>
        <begin position="563"/>
        <end position="573"/>
    </location>
</feature>
<keyword evidence="5 9" id="KW-0653">Protein transport</keyword>
<evidence type="ECO:0000256" key="7">
    <source>
        <dbReference type="ARBA" id="ARBA00023010"/>
    </source>
</evidence>
<evidence type="ECO:0000313" key="15">
    <source>
        <dbReference type="Proteomes" id="UP000467240"/>
    </source>
</evidence>
<accession>A0A7J5BVJ7</accession>
<keyword evidence="3 9" id="KW-1003">Cell membrane</keyword>
<dbReference type="EMBL" id="WBJZ01000008">
    <property type="protein sequence ID" value="KAB1657872.1"/>
    <property type="molecule type" value="Genomic_DNA"/>
</dbReference>
<evidence type="ECO:0000259" key="13">
    <source>
        <dbReference type="Pfam" id="PF22599"/>
    </source>
</evidence>
<feature type="transmembrane region" description="Helical" evidence="9">
    <location>
        <begin position="450"/>
        <end position="469"/>
    </location>
</feature>
<feature type="transmembrane region" description="Helical" evidence="9">
    <location>
        <begin position="368"/>
        <end position="388"/>
    </location>
</feature>
<keyword evidence="15" id="KW-1185">Reference proteome</keyword>
<dbReference type="GO" id="GO:0065002">
    <property type="term" value="P:intracellular protein transmembrane transport"/>
    <property type="evidence" value="ECO:0007669"/>
    <property type="project" value="UniProtKB-UniRule"/>
</dbReference>
<feature type="transmembrane region" description="Helical" evidence="9">
    <location>
        <begin position="342"/>
        <end position="361"/>
    </location>
</feature>
<feature type="domain" description="Protein export membrane protein SecD/SecF C-terminal" evidence="11">
    <location>
        <begin position="326"/>
        <end position="501"/>
    </location>
</feature>
<evidence type="ECO:0000256" key="6">
    <source>
        <dbReference type="ARBA" id="ARBA00022989"/>
    </source>
</evidence>
<evidence type="ECO:0000256" key="3">
    <source>
        <dbReference type="ARBA" id="ARBA00022475"/>
    </source>
</evidence>
<dbReference type="InterPro" id="IPR055344">
    <property type="entry name" value="SecD_SecF_C_bact"/>
</dbReference>
<evidence type="ECO:0000313" key="14">
    <source>
        <dbReference type="EMBL" id="KAB1657872.1"/>
    </source>
</evidence>
<evidence type="ECO:0000256" key="5">
    <source>
        <dbReference type="ARBA" id="ARBA00022927"/>
    </source>
</evidence>
<dbReference type="Pfam" id="PF02355">
    <property type="entry name" value="SecD_SecF_C"/>
    <property type="match status" value="1"/>
</dbReference>
<dbReference type="InterPro" id="IPR048631">
    <property type="entry name" value="SecD_1st"/>
</dbReference>
<dbReference type="NCBIfam" id="TIGR00916">
    <property type="entry name" value="2A0604s01"/>
    <property type="match status" value="1"/>
</dbReference>
<dbReference type="InterPro" id="IPR048634">
    <property type="entry name" value="SecD_SecF_C"/>
</dbReference>
<dbReference type="AlphaFoldDB" id="A0A7J5BVJ7"/>
<dbReference type="GO" id="GO:0043952">
    <property type="term" value="P:protein transport by the Sec complex"/>
    <property type="evidence" value="ECO:0007669"/>
    <property type="project" value="UniProtKB-UniRule"/>
</dbReference>
<dbReference type="GO" id="GO:0005886">
    <property type="term" value="C:plasma membrane"/>
    <property type="evidence" value="ECO:0007669"/>
    <property type="project" value="UniProtKB-SubCell"/>
</dbReference>
<dbReference type="GO" id="GO:0006605">
    <property type="term" value="P:protein targeting"/>
    <property type="evidence" value="ECO:0007669"/>
    <property type="project" value="UniProtKB-UniRule"/>
</dbReference>
<dbReference type="InterPro" id="IPR054384">
    <property type="entry name" value="SecDF_P1_head"/>
</dbReference>
<dbReference type="SUPFAM" id="SSF82866">
    <property type="entry name" value="Multidrug efflux transporter AcrB transmembrane domain"/>
    <property type="match status" value="1"/>
</dbReference>
<gene>
    <name evidence="9 14" type="primary">secD</name>
    <name evidence="14" type="ORF">F8O01_07990</name>
</gene>
<dbReference type="GO" id="GO:0015450">
    <property type="term" value="F:protein-transporting ATPase activity"/>
    <property type="evidence" value="ECO:0007669"/>
    <property type="project" value="InterPro"/>
</dbReference>
<dbReference type="RefSeq" id="WP_158040355.1">
    <property type="nucleotide sequence ID" value="NZ_JACCFV010000001.1"/>
</dbReference>
<evidence type="ECO:0000256" key="9">
    <source>
        <dbReference type="HAMAP-Rule" id="MF_01463"/>
    </source>
</evidence>
<comment type="similarity">
    <text evidence="9">Belongs to the SecD/SecF family. SecD subfamily.</text>
</comment>
<evidence type="ECO:0000256" key="1">
    <source>
        <dbReference type="ARBA" id="ARBA00004651"/>
    </source>
</evidence>
<dbReference type="PANTHER" id="PTHR30081:SF1">
    <property type="entry name" value="PROTEIN TRANSLOCASE SUBUNIT SECD"/>
    <property type="match status" value="1"/>
</dbReference>
<comment type="function">
    <text evidence="9">Part of the Sec protein translocase complex. Interacts with the SecYEG preprotein conducting channel. SecDF uses the proton motive force (PMF) to complete protein translocation after the ATP-dependent function of SecA.</text>
</comment>
<name>A0A7J5BVJ7_9MICO</name>
<keyword evidence="4 9" id="KW-0812">Transmembrane</keyword>
<comment type="subcellular location">
    <subcellularLocation>
        <location evidence="1 9">Cell membrane</location>
        <topology evidence="1 9">Multi-pass membrane protein</topology>
    </subcellularLocation>
</comment>
<evidence type="ECO:0000259" key="12">
    <source>
        <dbReference type="Pfam" id="PF21760"/>
    </source>
</evidence>
<dbReference type="Gene3D" id="3.30.70.3220">
    <property type="match status" value="1"/>
</dbReference>
<dbReference type="Proteomes" id="UP000467240">
    <property type="component" value="Unassembled WGS sequence"/>
</dbReference>
<organism evidence="14 15">
    <name type="scientific">Pseudoclavibacter chungangensis</name>
    <dbReference type="NCBI Taxonomy" id="587635"/>
    <lineage>
        <taxon>Bacteria</taxon>
        <taxon>Bacillati</taxon>
        <taxon>Actinomycetota</taxon>
        <taxon>Actinomycetes</taxon>
        <taxon>Micrococcales</taxon>
        <taxon>Microbacteriaceae</taxon>
        <taxon>Pseudoclavibacter</taxon>
    </lineage>
</organism>
<sequence length="665" mass="71370">MAKSSSTGSSRRYGTSPVTLAWRTLTWLLLLILVLAGLNWFSVSFQGGQWTPRLALDLEGGTQVVLEAQLPEGASPSGEQMQQAVSIIRQRIDATGVAEAEITTQGGRNIVVSVPGEMSDAQRESVEASAKLEFRPVLVTDQAANSQIIPPEMLPEDLSTTPTAPPTDPSDISQVTDSLYVDFLQFNCATDIKPASEVDPTQPLITCDDTGTEKYILGPVEVDGSSIANASSGLVTTSTGATTNQWAVNIQFDAQGTETFAAVTQRLYGLQDPQNRFAVTMDNKVIVAPSTNAIITDGKPQITGNFDEASAKVLADQLKFGALPFSFTTKTSTTISATLGTAQLTSGLIAGLIGLILVVLYSIIQYRVLGLVTIASLVFSAGITYLFVTYLSDQQGYRLSLAGVAGLIVAIGITADSFIVYFERIKDELRDGKSLPAAVEAGWGRAIRTILASDAVNFLVAVVLFFIAVGNVRGFALTLGITTVIDLVVVCLFTHPLMRLLARTRFFGGGHPASGLDPKALGAVYRGRGTFRTSEERRTGAKREAERRKTLAERKAAAAAGEPLDEEPDEREEPETTKRGGAKRRRRAGSVATLEKRDTETSVDEDEDDRDPDDTTEASGTDESDTSDDNDSGDTAPDDIEPVDEDATPRRTRRSRRRASAEEEN</sequence>
<feature type="transmembrane region" description="Helical" evidence="9">
    <location>
        <begin position="400"/>
        <end position="422"/>
    </location>
</feature>
<dbReference type="HAMAP" id="MF_01463_B">
    <property type="entry name" value="SecD_B"/>
    <property type="match status" value="1"/>
</dbReference>
<dbReference type="NCBIfam" id="TIGR01129">
    <property type="entry name" value="secD"/>
    <property type="match status" value="1"/>
</dbReference>
<comment type="subunit">
    <text evidence="9">Forms a complex with SecF. Part of the essential Sec protein translocation apparatus which comprises SecA, SecYEG and auxiliary proteins SecDF. Other proteins may also be involved.</text>
</comment>
<feature type="transmembrane region" description="Helical" evidence="9">
    <location>
        <begin position="20"/>
        <end position="41"/>
    </location>
</feature>
<comment type="caution">
    <text evidence="14">The sequence shown here is derived from an EMBL/GenBank/DDBJ whole genome shotgun (WGS) entry which is preliminary data.</text>
</comment>
<evidence type="ECO:0000256" key="8">
    <source>
        <dbReference type="ARBA" id="ARBA00023136"/>
    </source>
</evidence>
<dbReference type="Pfam" id="PF22599">
    <property type="entry name" value="SecDF_P1_head"/>
    <property type="match status" value="1"/>
</dbReference>
<feature type="region of interest" description="Disordered" evidence="10">
    <location>
        <begin position="527"/>
        <end position="665"/>
    </location>
</feature>
<reference evidence="14 15" key="1">
    <citation type="submission" date="2019-09" db="EMBL/GenBank/DDBJ databases">
        <title>Phylogeny of genus Pseudoclavibacter and closely related genus.</title>
        <authorList>
            <person name="Li Y."/>
        </authorList>
    </citation>
    <scope>NUCLEOTIDE SEQUENCE [LARGE SCALE GENOMIC DNA]</scope>
    <source>
        <strain evidence="14 15">DSM 23821</strain>
    </source>
</reference>
<keyword evidence="7 9" id="KW-0811">Translocation</keyword>
<evidence type="ECO:0000256" key="4">
    <source>
        <dbReference type="ARBA" id="ARBA00022692"/>
    </source>
</evidence>
<proteinExistence type="inferred from homology"/>
<evidence type="ECO:0000259" key="11">
    <source>
        <dbReference type="Pfam" id="PF02355"/>
    </source>
</evidence>
<protein>
    <recommendedName>
        <fullName evidence="9">Protein translocase subunit SecD</fullName>
    </recommendedName>
</protein>
<keyword evidence="8 9" id="KW-0472">Membrane</keyword>
<evidence type="ECO:0000256" key="10">
    <source>
        <dbReference type="SAM" id="MobiDB-lite"/>
    </source>
</evidence>
<keyword evidence="6 9" id="KW-1133">Transmembrane helix</keyword>
<dbReference type="InterPro" id="IPR005791">
    <property type="entry name" value="SecD"/>
</dbReference>
<feature type="transmembrane region" description="Helical" evidence="9">
    <location>
        <begin position="475"/>
        <end position="495"/>
    </location>
</feature>
<feature type="domain" description="Protein translocase subunit SecDF P1" evidence="12">
    <location>
        <begin position="81"/>
        <end position="137"/>
    </location>
</feature>
<dbReference type="InterPro" id="IPR022813">
    <property type="entry name" value="SecD/SecF_arch_bac"/>
</dbReference>
<dbReference type="PANTHER" id="PTHR30081">
    <property type="entry name" value="PROTEIN-EXPORT MEMBRANE PROTEIN SEC"/>
    <property type="match status" value="1"/>
</dbReference>
<dbReference type="OrthoDB" id="5240379at2"/>
<feature type="domain" description="SecDF P1 head subdomain" evidence="13">
    <location>
        <begin position="211"/>
        <end position="324"/>
    </location>
</feature>
<feature type="compositionally biased region" description="Acidic residues" evidence="10">
    <location>
        <begin position="601"/>
        <end position="646"/>
    </location>
</feature>
<feature type="compositionally biased region" description="Basic and acidic residues" evidence="10">
    <location>
        <begin position="533"/>
        <end position="556"/>
    </location>
</feature>
<keyword evidence="2 9" id="KW-0813">Transport</keyword>
<evidence type="ECO:0000256" key="2">
    <source>
        <dbReference type="ARBA" id="ARBA00022448"/>
    </source>
</evidence>
<dbReference type="Pfam" id="PF21760">
    <property type="entry name" value="SecD_1st"/>
    <property type="match status" value="1"/>
</dbReference>
<dbReference type="Gene3D" id="3.30.1360.200">
    <property type="match status" value="1"/>
</dbReference>